<reference evidence="2" key="1">
    <citation type="submission" date="2021-10" db="EMBL/GenBank/DDBJ databases">
        <authorList>
            <person name="Criscuolo A."/>
        </authorList>
    </citation>
    <scope>NUCLEOTIDE SEQUENCE</scope>
    <source>
        <strain evidence="2">CIP111885</strain>
    </source>
</reference>
<evidence type="ECO:0000313" key="3">
    <source>
        <dbReference type="Proteomes" id="UP000789845"/>
    </source>
</evidence>
<organism evidence="2 3">
    <name type="scientific">Pseudoneobacillus rhizosphaerae</name>
    <dbReference type="NCBI Taxonomy" id="2880968"/>
    <lineage>
        <taxon>Bacteria</taxon>
        <taxon>Bacillati</taxon>
        <taxon>Bacillota</taxon>
        <taxon>Bacilli</taxon>
        <taxon>Bacillales</taxon>
        <taxon>Bacillaceae</taxon>
        <taxon>Pseudoneobacillus</taxon>
    </lineage>
</organism>
<keyword evidence="1" id="KW-1133">Transmembrane helix</keyword>
<keyword evidence="1" id="KW-0812">Transmembrane</keyword>
<dbReference type="AlphaFoldDB" id="A0A9C7G7Y9"/>
<gene>
    <name evidence="2" type="ORF">NEOCIP111885_01301</name>
</gene>
<proteinExistence type="predicted"/>
<evidence type="ECO:0000313" key="2">
    <source>
        <dbReference type="EMBL" id="CAG9607609.1"/>
    </source>
</evidence>
<name>A0A9C7G7Y9_9BACI</name>
<comment type="caution">
    <text evidence="2">The sequence shown here is derived from an EMBL/GenBank/DDBJ whole genome shotgun (WGS) entry which is preliminary data.</text>
</comment>
<dbReference type="RefSeq" id="WP_230495878.1">
    <property type="nucleotide sequence ID" value="NZ_CAKJTG010000006.1"/>
</dbReference>
<dbReference type="Proteomes" id="UP000789845">
    <property type="component" value="Unassembled WGS sequence"/>
</dbReference>
<dbReference type="EMBL" id="CAKJTG010000006">
    <property type="protein sequence ID" value="CAG9607609.1"/>
    <property type="molecule type" value="Genomic_DNA"/>
</dbReference>
<keyword evidence="3" id="KW-1185">Reference proteome</keyword>
<sequence length="66" mass="7676">MTGTISAILALSIPIIAILTTHFQKQTKLKHKMLIDAMELEKLKHQNFLIETEKMRLELDKMKIDK</sequence>
<evidence type="ECO:0000256" key="1">
    <source>
        <dbReference type="SAM" id="Phobius"/>
    </source>
</evidence>
<protein>
    <submittedName>
        <fullName evidence="2">Uncharacterized protein</fullName>
    </submittedName>
</protein>
<accession>A0A9C7G7Y9</accession>
<keyword evidence="1" id="KW-0472">Membrane</keyword>
<feature type="transmembrane region" description="Helical" evidence="1">
    <location>
        <begin position="6"/>
        <end position="23"/>
    </location>
</feature>